<dbReference type="Proteomes" id="UP000256373">
    <property type="component" value="Unassembled WGS sequence"/>
</dbReference>
<evidence type="ECO:0000256" key="1">
    <source>
        <dbReference type="ARBA" id="ARBA00007430"/>
    </source>
</evidence>
<name>A0A3D8Y869_9BACT</name>
<dbReference type="SUPFAM" id="SSF51735">
    <property type="entry name" value="NAD(P)-binding Rossmann-fold domains"/>
    <property type="match status" value="1"/>
</dbReference>
<dbReference type="RefSeq" id="WP_115832430.1">
    <property type="nucleotide sequence ID" value="NZ_QNUL01000016.1"/>
</dbReference>
<sequence length="338" mass="37681">MEQLLLRESITLDSSNIENYIHGKRIMITGAAGSIGSELLKQALQYQPAHIVAVDHSESGIAGLKLHFPLSTLSTPVADINDPDHMKRLFSEYKPEIVFHAAACKHVNLLETQLIPAIKNNIFATHVLATLAIEFGVSKFVFISTDKAVNPTSIMGLSKRICELYLQSLKTNTQFIITRFGNVLGSSGSVYPIFLDRIKQNKPLEITHPEVTRYFMTIQESVLLVLEAAAIGKSGQIMIFEMGNPLSIVELANRMITKYQKPGQHIDIVFTGLRPGEKLHEELQYLHEKTVRLYQGKIRIIESEANSQSTIEAGIKKLRKLIKTATIPELNLALKSIL</sequence>
<keyword evidence="4" id="KW-1185">Reference proteome</keyword>
<comment type="similarity">
    <text evidence="1">Belongs to the polysaccharide synthase family.</text>
</comment>
<dbReference type="InterPro" id="IPR036291">
    <property type="entry name" value="NAD(P)-bd_dom_sf"/>
</dbReference>
<dbReference type="OrthoDB" id="9803111at2"/>
<evidence type="ECO:0000313" key="3">
    <source>
        <dbReference type="EMBL" id="REA59338.1"/>
    </source>
</evidence>
<dbReference type="InterPro" id="IPR003869">
    <property type="entry name" value="Polysac_CapD-like"/>
</dbReference>
<dbReference type="InterPro" id="IPR051203">
    <property type="entry name" value="Polysaccharide_Synthase-Rel"/>
</dbReference>
<dbReference type="Pfam" id="PF02719">
    <property type="entry name" value="Polysacc_synt_2"/>
    <property type="match status" value="1"/>
</dbReference>
<dbReference type="AlphaFoldDB" id="A0A3D8Y869"/>
<gene>
    <name evidence="3" type="ORF">DSL64_18635</name>
</gene>
<dbReference type="CDD" id="cd05237">
    <property type="entry name" value="UDP_invert_4-6DH_SDR_e"/>
    <property type="match status" value="1"/>
</dbReference>
<comment type="caution">
    <text evidence="3">The sequence shown here is derived from an EMBL/GenBank/DDBJ whole genome shotgun (WGS) entry which is preliminary data.</text>
</comment>
<accession>A0A3D8Y869</accession>
<proteinExistence type="inferred from homology"/>
<organism evidence="3 4">
    <name type="scientific">Dyadobacter luteus</name>
    <dbReference type="NCBI Taxonomy" id="2259619"/>
    <lineage>
        <taxon>Bacteria</taxon>
        <taxon>Pseudomonadati</taxon>
        <taxon>Bacteroidota</taxon>
        <taxon>Cytophagia</taxon>
        <taxon>Cytophagales</taxon>
        <taxon>Spirosomataceae</taxon>
        <taxon>Dyadobacter</taxon>
    </lineage>
</organism>
<feature type="domain" description="Polysaccharide biosynthesis protein CapD-like" evidence="2">
    <location>
        <begin position="26"/>
        <end position="299"/>
    </location>
</feature>
<dbReference type="EMBL" id="QNUL01000016">
    <property type="protein sequence ID" value="REA59338.1"/>
    <property type="molecule type" value="Genomic_DNA"/>
</dbReference>
<evidence type="ECO:0000313" key="4">
    <source>
        <dbReference type="Proteomes" id="UP000256373"/>
    </source>
</evidence>
<dbReference type="PANTHER" id="PTHR43318:SF1">
    <property type="entry name" value="POLYSACCHARIDE BIOSYNTHESIS PROTEIN EPSC-RELATED"/>
    <property type="match status" value="1"/>
</dbReference>
<dbReference type="PANTHER" id="PTHR43318">
    <property type="entry name" value="UDP-N-ACETYLGLUCOSAMINE 4,6-DEHYDRATASE"/>
    <property type="match status" value="1"/>
</dbReference>
<evidence type="ECO:0000259" key="2">
    <source>
        <dbReference type="Pfam" id="PF02719"/>
    </source>
</evidence>
<reference evidence="3 4" key="1">
    <citation type="submission" date="2018-07" db="EMBL/GenBank/DDBJ databases">
        <title>Dyadobacter roseus sp. nov., isolated from rose rhizosphere soil.</title>
        <authorList>
            <person name="Chen L."/>
        </authorList>
    </citation>
    <scope>NUCLEOTIDE SEQUENCE [LARGE SCALE GENOMIC DNA]</scope>
    <source>
        <strain evidence="3 4">RS19</strain>
    </source>
</reference>
<dbReference type="Gene3D" id="3.40.50.720">
    <property type="entry name" value="NAD(P)-binding Rossmann-like Domain"/>
    <property type="match status" value="1"/>
</dbReference>
<protein>
    <recommendedName>
        <fullName evidence="2">Polysaccharide biosynthesis protein CapD-like domain-containing protein</fullName>
    </recommendedName>
</protein>